<evidence type="ECO:0000313" key="4">
    <source>
        <dbReference type="EMBL" id="CAF3659600.1"/>
    </source>
</evidence>
<dbReference type="EMBL" id="CAJOBA010002789">
    <property type="protein sequence ID" value="CAF3659600.1"/>
    <property type="molecule type" value="Genomic_DNA"/>
</dbReference>
<gene>
    <name evidence="3" type="ORF">OVA965_LOCUS8330</name>
    <name evidence="4" type="ORF">TMI583_LOCUS8326</name>
</gene>
<dbReference type="PROSITE" id="PS50966">
    <property type="entry name" value="ZF_SWIM"/>
    <property type="match status" value="1"/>
</dbReference>
<dbReference type="EMBL" id="CAJNOK010002788">
    <property type="protein sequence ID" value="CAF0875081.1"/>
    <property type="molecule type" value="Genomic_DNA"/>
</dbReference>
<evidence type="ECO:0000256" key="1">
    <source>
        <dbReference type="PROSITE-ProRule" id="PRU00325"/>
    </source>
</evidence>
<name>A0A8S2DD97_9BILA</name>
<evidence type="ECO:0000313" key="5">
    <source>
        <dbReference type="Proteomes" id="UP000677228"/>
    </source>
</evidence>
<organism evidence="3 5">
    <name type="scientific">Didymodactylos carnosus</name>
    <dbReference type="NCBI Taxonomy" id="1234261"/>
    <lineage>
        <taxon>Eukaryota</taxon>
        <taxon>Metazoa</taxon>
        <taxon>Spiralia</taxon>
        <taxon>Gnathifera</taxon>
        <taxon>Rotifera</taxon>
        <taxon>Eurotatoria</taxon>
        <taxon>Bdelloidea</taxon>
        <taxon>Philodinida</taxon>
        <taxon>Philodinidae</taxon>
        <taxon>Didymodactylos</taxon>
    </lineage>
</organism>
<dbReference type="GO" id="GO:0008270">
    <property type="term" value="F:zinc ion binding"/>
    <property type="evidence" value="ECO:0007669"/>
    <property type="project" value="UniProtKB-KW"/>
</dbReference>
<feature type="domain" description="SWIM-type" evidence="2">
    <location>
        <begin position="295"/>
        <end position="330"/>
    </location>
</feature>
<protein>
    <recommendedName>
        <fullName evidence="2">SWIM-type domain-containing protein</fullName>
    </recommendedName>
</protein>
<keyword evidence="1" id="KW-0862">Zinc</keyword>
<reference evidence="3" key="1">
    <citation type="submission" date="2021-02" db="EMBL/GenBank/DDBJ databases">
        <authorList>
            <person name="Nowell W R."/>
        </authorList>
    </citation>
    <scope>NUCLEOTIDE SEQUENCE</scope>
</reference>
<dbReference type="Proteomes" id="UP000677228">
    <property type="component" value="Unassembled WGS sequence"/>
</dbReference>
<evidence type="ECO:0000313" key="3">
    <source>
        <dbReference type="EMBL" id="CAF0875081.1"/>
    </source>
</evidence>
<sequence>MADDAPRNVAQCQYRRQKYSKSQKITNNEINNMILLSFELHGFYKLLQLQPEILIVLMHDQMKQHFSNLLTATKKTIPLYYDTTFSLGEIYVSVLGFRHVMFSVEPMLPLAILMHDTKRESAHERFVQILHVHLPKLHEKCVLITDCEPAQKIALRTYYPTMLQFRCWSHATENLKYGVTKYYFNEQVPDAVDDDNDPRSKREIIAGVMDSITNLLRATSHTDLLTEYENISVSWPRSFREYFENNFLSTIDELDEAVTRMKSVLLKRKTSTTNVNPEAVDNEDPPFISNDNDDVIHAVHMNDPKRLFRCSCPSLSQTCSHVLAVKLFLGIPTDNSDNKFNLGHERKRKRIDDKITKPGDDLYSAVKQAYIDQNVPIPYPAANKQLQARLKQFVVKDSAKCRTISASAYDWFHKYLQEKHVKFDQDDLHLCASCTRQLYNLKEEVNLSSSSTMNTSPIESMETNSDELTLENIIYAGSSEKRCVICREFRSSSADMITIPKSARLDLLVLHRLYAPHGVRCYILHVLANNRLDPNDFVEMDSREKVKTSLRSNELIRLLDDLLGLIQEAMESPRLDFQDLLL</sequence>
<dbReference type="InterPro" id="IPR007527">
    <property type="entry name" value="Znf_SWIM"/>
</dbReference>
<proteinExistence type="predicted"/>
<dbReference type="AlphaFoldDB" id="A0A8S2DD97"/>
<accession>A0A8S2DD97</accession>
<keyword evidence="1" id="KW-0863">Zinc-finger</keyword>
<dbReference type="Proteomes" id="UP000682733">
    <property type="component" value="Unassembled WGS sequence"/>
</dbReference>
<comment type="caution">
    <text evidence="3">The sequence shown here is derived from an EMBL/GenBank/DDBJ whole genome shotgun (WGS) entry which is preliminary data.</text>
</comment>
<keyword evidence="1" id="KW-0479">Metal-binding</keyword>
<evidence type="ECO:0000259" key="2">
    <source>
        <dbReference type="PROSITE" id="PS50966"/>
    </source>
</evidence>